<protein>
    <submittedName>
        <fullName evidence="4">Uncharacterized protein</fullName>
    </submittedName>
</protein>
<dbReference type="GO" id="GO:0005829">
    <property type="term" value="C:cytosol"/>
    <property type="evidence" value="ECO:0007669"/>
    <property type="project" value="TreeGrafter"/>
</dbReference>
<dbReference type="PROSITE" id="PS50297">
    <property type="entry name" value="ANK_REP_REGION"/>
    <property type="match status" value="1"/>
</dbReference>
<dbReference type="InterPro" id="IPR051070">
    <property type="entry name" value="NF-kappa-B_inhibitor"/>
</dbReference>
<sequence length="246" mass="27363">MPQPSSYHGSGLFQQRPQSHTPDALQKYICTCTSDINKIHGRHTPLMLAVQAGDHKAVDLLLEYDDLQASVYNAYGQTALSIAIMQGSISIVQQLLRRGDVEFYSQDSKVQQPLLVALEYRRHDILEILLGDSRANINMKDNFGRTLLHLAVIYDDLRAVTSLTREKRADIDCPDFLGETPVMLAAKLHAGDQPNNLEILKCLLLRSKAMVDQRDQKGHSVLSHAVNTSNAELIHCLGSLASDQVH</sequence>
<keyword evidence="2 3" id="KW-0040">ANK repeat</keyword>
<proteinExistence type="predicted"/>
<dbReference type="SMART" id="SM00248">
    <property type="entry name" value="ANK"/>
    <property type="match status" value="6"/>
</dbReference>
<dbReference type="Gene3D" id="1.25.40.20">
    <property type="entry name" value="Ankyrin repeat-containing domain"/>
    <property type="match status" value="1"/>
</dbReference>
<dbReference type="SUPFAM" id="SSF48403">
    <property type="entry name" value="Ankyrin repeat"/>
    <property type="match status" value="1"/>
</dbReference>
<evidence type="ECO:0000313" key="4">
    <source>
        <dbReference type="EMBL" id="KAJ5556627.1"/>
    </source>
</evidence>
<evidence type="ECO:0000256" key="2">
    <source>
        <dbReference type="ARBA" id="ARBA00023043"/>
    </source>
</evidence>
<dbReference type="InterPro" id="IPR002110">
    <property type="entry name" value="Ankyrin_rpt"/>
</dbReference>
<accession>A0AAD6D652</accession>
<dbReference type="AlphaFoldDB" id="A0AAD6D652"/>
<feature type="repeat" description="ANK" evidence="3">
    <location>
        <begin position="75"/>
        <end position="99"/>
    </location>
</feature>
<dbReference type="PROSITE" id="PS50088">
    <property type="entry name" value="ANK_REPEAT"/>
    <property type="match status" value="1"/>
</dbReference>
<dbReference type="GO" id="GO:0051059">
    <property type="term" value="F:NF-kappaB binding"/>
    <property type="evidence" value="ECO:0007669"/>
    <property type="project" value="TreeGrafter"/>
</dbReference>
<dbReference type="GO" id="GO:0071356">
    <property type="term" value="P:cellular response to tumor necrosis factor"/>
    <property type="evidence" value="ECO:0007669"/>
    <property type="project" value="TreeGrafter"/>
</dbReference>
<keyword evidence="1" id="KW-0677">Repeat</keyword>
<dbReference type="Proteomes" id="UP001220324">
    <property type="component" value="Unassembled WGS sequence"/>
</dbReference>
<organism evidence="4 5">
    <name type="scientific">Penicillium frequentans</name>
    <dbReference type="NCBI Taxonomy" id="3151616"/>
    <lineage>
        <taxon>Eukaryota</taxon>
        <taxon>Fungi</taxon>
        <taxon>Dikarya</taxon>
        <taxon>Ascomycota</taxon>
        <taxon>Pezizomycotina</taxon>
        <taxon>Eurotiomycetes</taxon>
        <taxon>Eurotiomycetidae</taxon>
        <taxon>Eurotiales</taxon>
        <taxon>Aspergillaceae</taxon>
        <taxon>Penicillium</taxon>
    </lineage>
</organism>
<dbReference type="PANTHER" id="PTHR46680:SF3">
    <property type="entry name" value="NF-KAPPA-B INHIBITOR CACTUS"/>
    <property type="match status" value="1"/>
</dbReference>
<dbReference type="EMBL" id="JAQIZZ010000001">
    <property type="protein sequence ID" value="KAJ5556627.1"/>
    <property type="molecule type" value="Genomic_DNA"/>
</dbReference>
<keyword evidence="5" id="KW-1185">Reference proteome</keyword>
<dbReference type="Pfam" id="PF12796">
    <property type="entry name" value="Ank_2"/>
    <property type="match status" value="2"/>
</dbReference>
<evidence type="ECO:0000256" key="3">
    <source>
        <dbReference type="PROSITE-ProRule" id="PRU00023"/>
    </source>
</evidence>
<name>A0AAD6D652_9EURO</name>
<reference evidence="4 5" key="1">
    <citation type="journal article" date="2023" name="IMA Fungus">
        <title>Comparative genomic study of the Penicillium genus elucidates a diverse pangenome and 15 lateral gene transfer events.</title>
        <authorList>
            <person name="Petersen C."/>
            <person name="Sorensen T."/>
            <person name="Nielsen M.R."/>
            <person name="Sondergaard T.E."/>
            <person name="Sorensen J.L."/>
            <person name="Fitzpatrick D.A."/>
            <person name="Frisvad J.C."/>
            <person name="Nielsen K.L."/>
        </authorList>
    </citation>
    <scope>NUCLEOTIDE SEQUENCE [LARGE SCALE GENOMIC DNA]</scope>
    <source>
        <strain evidence="4 5">IBT 35679</strain>
    </source>
</reference>
<evidence type="ECO:0000256" key="1">
    <source>
        <dbReference type="ARBA" id="ARBA00022737"/>
    </source>
</evidence>
<dbReference type="InterPro" id="IPR036770">
    <property type="entry name" value="Ankyrin_rpt-contain_sf"/>
</dbReference>
<gene>
    <name evidence="4" type="ORF">N7494_000542</name>
</gene>
<dbReference type="PANTHER" id="PTHR46680">
    <property type="entry name" value="NF-KAPPA-B INHIBITOR ALPHA"/>
    <property type="match status" value="1"/>
</dbReference>
<comment type="caution">
    <text evidence="4">The sequence shown here is derived from an EMBL/GenBank/DDBJ whole genome shotgun (WGS) entry which is preliminary data.</text>
</comment>
<evidence type="ECO:0000313" key="5">
    <source>
        <dbReference type="Proteomes" id="UP001220324"/>
    </source>
</evidence>